<protein>
    <submittedName>
        <fullName evidence="1">Uncharacterized protein</fullName>
    </submittedName>
</protein>
<proteinExistence type="predicted"/>
<gene>
    <name evidence="1" type="ORF">AYBTSS11_LOCUS1239</name>
</gene>
<evidence type="ECO:0000313" key="1">
    <source>
        <dbReference type="EMBL" id="CAJ1824722.1"/>
    </source>
</evidence>
<dbReference type="AlphaFoldDB" id="A0AA86RMM8"/>
<name>A0AA86RMM8_9FABA</name>
<reference evidence="1" key="1">
    <citation type="submission" date="2023-10" db="EMBL/GenBank/DDBJ databases">
        <authorList>
            <person name="Domelevo Entfellner J.-B."/>
        </authorList>
    </citation>
    <scope>NUCLEOTIDE SEQUENCE</scope>
</reference>
<dbReference type="Proteomes" id="UP001189624">
    <property type="component" value="Chromosome 1"/>
</dbReference>
<sequence length="163" mass="19236">MATSKTMALKKSCYIRKWKIVKKPRSKIKRIPRRNLIHYKDSRVLETLNEEKECCVGRTSIEEGKKEFCENHSNNNELDNPIESFVDFEIPGDIPDLDSLNSFYYDLNFFKNIPMDFESSCEEIIKTHYSQSNDEEDYSSMSIADYVINSWRYSKHGPIKKKN</sequence>
<dbReference type="Gramene" id="rna-AYBTSS11_LOCUS1239">
    <property type="protein sequence ID" value="CAJ1824722.1"/>
    <property type="gene ID" value="gene-AYBTSS11_LOCUS1239"/>
</dbReference>
<evidence type="ECO:0000313" key="2">
    <source>
        <dbReference type="Proteomes" id="UP001189624"/>
    </source>
</evidence>
<organism evidence="1 2">
    <name type="scientific">Sphenostylis stenocarpa</name>
    <dbReference type="NCBI Taxonomy" id="92480"/>
    <lineage>
        <taxon>Eukaryota</taxon>
        <taxon>Viridiplantae</taxon>
        <taxon>Streptophyta</taxon>
        <taxon>Embryophyta</taxon>
        <taxon>Tracheophyta</taxon>
        <taxon>Spermatophyta</taxon>
        <taxon>Magnoliopsida</taxon>
        <taxon>eudicotyledons</taxon>
        <taxon>Gunneridae</taxon>
        <taxon>Pentapetalae</taxon>
        <taxon>rosids</taxon>
        <taxon>fabids</taxon>
        <taxon>Fabales</taxon>
        <taxon>Fabaceae</taxon>
        <taxon>Papilionoideae</taxon>
        <taxon>50 kb inversion clade</taxon>
        <taxon>NPAAA clade</taxon>
        <taxon>indigoferoid/millettioid clade</taxon>
        <taxon>Phaseoleae</taxon>
        <taxon>Sphenostylis</taxon>
    </lineage>
</organism>
<accession>A0AA86RMM8</accession>
<dbReference type="EMBL" id="OY731398">
    <property type="protein sequence ID" value="CAJ1824722.1"/>
    <property type="molecule type" value="Genomic_DNA"/>
</dbReference>
<keyword evidence="2" id="KW-1185">Reference proteome</keyword>